<reference evidence="2" key="1">
    <citation type="submission" date="2020-11" db="EMBL/GenBank/DDBJ databases">
        <authorList>
            <consortium name="DOE Joint Genome Institute"/>
            <person name="Ahrendt S."/>
            <person name="Riley R."/>
            <person name="Andreopoulos W."/>
            <person name="Labutti K."/>
            <person name="Pangilinan J."/>
            <person name="Ruiz-Duenas F.J."/>
            <person name="Barrasa J.M."/>
            <person name="Sanchez-Garcia M."/>
            <person name="Camarero S."/>
            <person name="Miyauchi S."/>
            <person name="Serrano A."/>
            <person name="Linde D."/>
            <person name="Babiker R."/>
            <person name="Drula E."/>
            <person name="Ayuso-Fernandez I."/>
            <person name="Pacheco R."/>
            <person name="Padilla G."/>
            <person name="Ferreira P."/>
            <person name="Barriuso J."/>
            <person name="Kellner H."/>
            <person name="Castanera R."/>
            <person name="Alfaro M."/>
            <person name="Ramirez L."/>
            <person name="Pisabarro A.G."/>
            <person name="Kuo A."/>
            <person name="Tritt A."/>
            <person name="Lipzen A."/>
            <person name="He G."/>
            <person name="Yan M."/>
            <person name="Ng V."/>
            <person name="Cullen D."/>
            <person name="Martin F."/>
            <person name="Rosso M.-N."/>
            <person name="Henrissat B."/>
            <person name="Hibbett D."/>
            <person name="Martinez A.T."/>
            <person name="Grigoriev I.V."/>
        </authorList>
    </citation>
    <scope>NUCLEOTIDE SEQUENCE</scope>
    <source>
        <strain evidence="2">CIRM-BRFM 674</strain>
    </source>
</reference>
<dbReference type="OrthoDB" id="128924at2759"/>
<proteinExistence type="predicted"/>
<protein>
    <submittedName>
        <fullName evidence="2">Uncharacterized protein</fullName>
    </submittedName>
</protein>
<keyword evidence="1" id="KW-0175">Coiled coil</keyword>
<accession>A0A9P5YMF5</accession>
<evidence type="ECO:0000313" key="2">
    <source>
        <dbReference type="EMBL" id="KAF9471852.1"/>
    </source>
</evidence>
<name>A0A9P5YMF5_9AGAR</name>
<evidence type="ECO:0000313" key="3">
    <source>
        <dbReference type="Proteomes" id="UP000807469"/>
    </source>
</evidence>
<dbReference type="AlphaFoldDB" id="A0A9P5YMF5"/>
<evidence type="ECO:0000256" key="1">
    <source>
        <dbReference type="SAM" id="Coils"/>
    </source>
</evidence>
<comment type="caution">
    <text evidence="2">The sequence shown here is derived from an EMBL/GenBank/DDBJ whole genome shotgun (WGS) entry which is preliminary data.</text>
</comment>
<dbReference type="EMBL" id="MU155613">
    <property type="protein sequence ID" value="KAF9471852.1"/>
    <property type="molecule type" value="Genomic_DNA"/>
</dbReference>
<feature type="coiled-coil region" evidence="1">
    <location>
        <begin position="5"/>
        <end position="53"/>
    </location>
</feature>
<sequence>MEDAQVAKAARIRELENDLESTQTELKSKSESIDTLTATSEALESRIGALETELFVRGQELDHERTQARVRQLAVKDAHTKAQERTRALEDELSSKSLQWTRITNRGSKTDLRDALAVRKDMEDERDGPLVRMHDLADAHEKAQAQNQTLGDALQYAKAKITENSKTIDDLSAASPGLRLRIDTLESDLSKTLPTSKL</sequence>
<keyword evidence="3" id="KW-1185">Reference proteome</keyword>
<dbReference type="Proteomes" id="UP000807469">
    <property type="component" value="Unassembled WGS sequence"/>
</dbReference>
<gene>
    <name evidence="2" type="ORF">BDN70DRAFT_938627</name>
</gene>
<organism evidence="2 3">
    <name type="scientific">Pholiota conissans</name>
    <dbReference type="NCBI Taxonomy" id="109636"/>
    <lineage>
        <taxon>Eukaryota</taxon>
        <taxon>Fungi</taxon>
        <taxon>Dikarya</taxon>
        <taxon>Basidiomycota</taxon>
        <taxon>Agaricomycotina</taxon>
        <taxon>Agaricomycetes</taxon>
        <taxon>Agaricomycetidae</taxon>
        <taxon>Agaricales</taxon>
        <taxon>Agaricineae</taxon>
        <taxon>Strophariaceae</taxon>
        <taxon>Pholiota</taxon>
    </lineage>
</organism>